<gene>
    <name evidence="3" type="ORF">AFULGI_00026020</name>
</gene>
<dbReference type="GeneID" id="24796068"/>
<feature type="domain" description="ATP-grasp" evidence="2">
    <location>
        <begin position="95"/>
        <end position="285"/>
    </location>
</feature>
<dbReference type="Proteomes" id="UP000028501">
    <property type="component" value="Chromosome"/>
</dbReference>
<dbReference type="AlphaFoldDB" id="A0A075WHP3"/>
<dbReference type="GO" id="GO:0009432">
    <property type="term" value="P:SOS response"/>
    <property type="evidence" value="ECO:0007669"/>
    <property type="project" value="TreeGrafter"/>
</dbReference>
<proteinExistence type="predicted"/>
<dbReference type="Gene3D" id="3.30.470.20">
    <property type="entry name" value="ATP-grasp fold, B domain"/>
    <property type="match status" value="1"/>
</dbReference>
<protein>
    <submittedName>
        <fullName evidence="3">Glutathione synthase/Ribosomal protein S6 modification enzyme (Glutaminyl transferase)</fullName>
    </submittedName>
</protein>
<dbReference type="PROSITE" id="PS50975">
    <property type="entry name" value="ATP_GRASP"/>
    <property type="match status" value="1"/>
</dbReference>
<dbReference type="Gene3D" id="3.30.1490.20">
    <property type="entry name" value="ATP-grasp fold, A domain"/>
    <property type="match status" value="1"/>
</dbReference>
<dbReference type="SUPFAM" id="SSF56059">
    <property type="entry name" value="Glutathione synthetase ATP-binding domain-like"/>
    <property type="match status" value="1"/>
</dbReference>
<evidence type="ECO:0000256" key="1">
    <source>
        <dbReference type="PROSITE-ProRule" id="PRU00409"/>
    </source>
</evidence>
<evidence type="ECO:0000259" key="2">
    <source>
        <dbReference type="PROSITE" id="PS50975"/>
    </source>
</evidence>
<accession>A0A075WHP3</accession>
<dbReference type="GO" id="GO:0018169">
    <property type="term" value="F:ribosomal S6-glutamic acid ligase activity"/>
    <property type="evidence" value="ECO:0007669"/>
    <property type="project" value="TreeGrafter"/>
</dbReference>
<reference evidence="3 4" key="1">
    <citation type="submission" date="2013-07" db="EMBL/GenBank/DDBJ databases">
        <title>Genome of Archaeoglobus fulgidus.</title>
        <authorList>
            <person name="Fiebig A."/>
            <person name="Birkeland N.-K."/>
        </authorList>
    </citation>
    <scope>NUCLEOTIDE SEQUENCE [LARGE SCALE GENOMIC DNA]</scope>
    <source>
        <strain evidence="3 4">DSM 8774</strain>
    </source>
</reference>
<dbReference type="PANTHER" id="PTHR21621:SF0">
    <property type="entry name" value="BETA-CITRYLGLUTAMATE SYNTHASE B-RELATED"/>
    <property type="match status" value="1"/>
</dbReference>
<dbReference type="Pfam" id="PF08443">
    <property type="entry name" value="RimK"/>
    <property type="match status" value="1"/>
</dbReference>
<organism evidence="3 4">
    <name type="scientific">Archaeoglobus fulgidus DSM 8774</name>
    <dbReference type="NCBI Taxonomy" id="1344584"/>
    <lineage>
        <taxon>Archaea</taxon>
        <taxon>Methanobacteriati</taxon>
        <taxon>Methanobacteriota</taxon>
        <taxon>Archaeoglobi</taxon>
        <taxon>Archaeoglobales</taxon>
        <taxon>Archaeoglobaceae</taxon>
        <taxon>Archaeoglobus</taxon>
    </lineage>
</organism>
<evidence type="ECO:0000313" key="4">
    <source>
        <dbReference type="Proteomes" id="UP000028501"/>
    </source>
</evidence>
<dbReference type="PANTHER" id="PTHR21621">
    <property type="entry name" value="RIBOSOMAL PROTEIN S6 MODIFICATION PROTEIN"/>
    <property type="match status" value="1"/>
</dbReference>
<dbReference type="GO" id="GO:0005524">
    <property type="term" value="F:ATP binding"/>
    <property type="evidence" value="ECO:0007669"/>
    <property type="project" value="UniProtKB-UniRule"/>
</dbReference>
<keyword evidence="1" id="KW-0067">ATP-binding</keyword>
<dbReference type="RefSeq" id="WP_048096364.1">
    <property type="nucleotide sequence ID" value="NZ_CP006577.1"/>
</dbReference>
<keyword evidence="3" id="KW-0808">Transferase</keyword>
<sequence>MKIACFAESYNLKSKEERQALEIFKSTAESMGHSFDILGKDILSSIDDYDSIFIRATTDPLFVSYVASRLAEEKGKKVIDDSESIRICSNKIDMYKRLMKNSVRIPKTLFFYGDFENLESYAEQLGYPVVVKSPNSRFSLYVEKANSYQELVKTAKRFMKRSKALILQEYLPTAFDWRVGVLKGEVIYVCKYLMPKGGWKVCDNVEGKKTWGDVRAIKVKNAPTELRKTAVMAAKSIGDGLYGVDIKEVNGCYYVIEVNDNPTIMHGYEDAKNPELYQKIIQALVG</sequence>
<dbReference type="KEGG" id="afg:AFULGI_00026020"/>
<dbReference type="GO" id="GO:0046872">
    <property type="term" value="F:metal ion binding"/>
    <property type="evidence" value="ECO:0007669"/>
    <property type="project" value="InterPro"/>
</dbReference>
<dbReference type="EMBL" id="CP006577">
    <property type="protein sequence ID" value="AIG99312.1"/>
    <property type="molecule type" value="Genomic_DNA"/>
</dbReference>
<name>A0A075WHP3_ARCFL</name>
<dbReference type="HOGENOM" id="CLU_084672_0_0_2"/>
<dbReference type="GO" id="GO:0005737">
    <property type="term" value="C:cytoplasm"/>
    <property type="evidence" value="ECO:0007669"/>
    <property type="project" value="TreeGrafter"/>
</dbReference>
<dbReference type="InterPro" id="IPR013815">
    <property type="entry name" value="ATP_grasp_subdomain_1"/>
</dbReference>
<dbReference type="InterPro" id="IPR013651">
    <property type="entry name" value="ATP-grasp_RimK-type"/>
</dbReference>
<evidence type="ECO:0000313" key="3">
    <source>
        <dbReference type="EMBL" id="AIG99312.1"/>
    </source>
</evidence>
<dbReference type="InterPro" id="IPR011761">
    <property type="entry name" value="ATP-grasp"/>
</dbReference>
<dbReference type="GO" id="GO:0016740">
    <property type="term" value="F:transferase activity"/>
    <property type="evidence" value="ECO:0007669"/>
    <property type="project" value="UniProtKB-KW"/>
</dbReference>
<keyword evidence="1" id="KW-0547">Nucleotide-binding</keyword>